<reference evidence="2" key="1">
    <citation type="submission" date="2020-10" db="EMBL/GenBank/DDBJ databases">
        <title>Phylogeny of dyella-like bacteria.</title>
        <authorList>
            <person name="Fu J."/>
        </authorList>
    </citation>
    <scope>NUCLEOTIDE SEQUENCE</scope>
    <source>
        <strain evidence="2">DHON07</strain>
    </source>
</reference>
<dbReference type="RefSeq" id="WP_204633108.1">
    <property type="nucleotide sequence ID" value="NZ_BSOC01000001.1"/>
</dbReference>
<evidence type="ECO:0000313" key="2">
    <source>
        <dbReference type="EMBL" id="MBM7131549.1"/>
    </source>
</evidence>
<evidence type="ECO:0000259" key="1">
    <source>
        <dbReference type="Pfam" id="PF21821"/>
    </source>
</evidence>
<proteinExistence type="predicted"/>
<name>A0ABS2KKD8_9GAMM</name>
<sequence length="198" mass="21055">MSGLSALGIVLAGSLEDVLLRTSRSIGTIIPQCTVEERVVDELEITDHPIEQGADITDHAFKRPSIVTARYGWSNSGSIFNLTTGGIVSSDPVDIYNQLLALQASRQPFTLQTGKLSYDNVLIKTIEQLTDMKTENALSVTITFKQIIIVSLQATTLQAANQANPAQTAPVTNGGTVQPNPVPTSVLSTITSYGAGVQ</sequence>
<feature type="domain" description="Dit-like phage tail protein N-terminal" evidence="1">
    <location>
        <begin position="32"/>
        <end position="157"/>
    </location>
</feature>
<gene>
    <name evidence="2" type="ORF">ISS99_18665</name>
</gene>
<dbReference type="InterPro" id="IPR048494">
    <property type="entry name" value="Dit-like_N"/>
</dbReference>
<comment type="caution">
    <text evidence="2">The sequence shown here is derived from an EMBL/GenBank/DDBJ whole genome shotgun (WGS) entry which is preliminary data.</text>
</comment>
<organism evidence="2 3">
    <name type="scientific">Dyella mobilis</name>
    <dbReference type="NCBI Taxonomy" id="1849582"/>
    <lineage>
        <taxon>Bacteria</taxon>
        <taxon>Pseudomonadati</taxon>
        <taxon>Pseudomonadota</taxon>
        <taxon>Gammaproteobacteria</taxon>
        <taxon>Lysobacterales</taxon>
        <taxon>Rhodanobacteraceae</taxon>
        <taxon>Dyella</taxon>
    </lineage>
</organism>
<evidence type="ECO:0000313" key="3">
    <source>
        <dbReference type="Proteomes" id="UP001430193"/>
    </source>
</evidence>
<dbReference type="EMBL" id="JADIKF010000040">
    <property type="protein sequence ID" value="MBM7131549.1"/>
    <property type="molecule type" value="Genomic_DNA"/>
</dbReference>
<dbReference type="Pfam" id="PF21821">
    <property type="entry name" value="Dit_like"/>
    <property type="match status" value="1"/>
</dbReference>
<protein>
    <recommendedName>
        <fullName evidence="1">Dit-like phage tail protein N-terminal domain-containing protein</fullName>
    </recommendedName>
</protein>
<accession>A0ABS2KKD8</accession>
<keyword evidence="3" id="KW-1185">Reference proteome</keyword>
<dbReference type="Proteomes" id="UP001430193">
    <property type="component" value="Unassembled WGS sequence"/>
</dbReference>